<keyword evidence="8" id="KW-0333">Golgi apparatus</keyword>
<evidence type="ECO:0000313" key="14">
    <source>
        <dbReference type="Proteomes" id="UP000694871"/>
    </source>
</evidence>
<comment type="catalytic activity">
    <reaction evidence="12">
        <text>a beta-D-galactoside + CMP-N-acetyl-beta-neuraminate = an N-acetyl-alpha-neuraminyl-(2-&gt;6)-beta-D-galactosyl derivative + CMP + H(+)</text>
        <dbReference type="Rhea" id="RHEA:52104"/>
        <dbReference type="ChEBI" id="CHEBI:15378"/>
        <dbReference type="ChEBI" id="CHEBI:28034"/>
        <dbReference type="ChEBI" id="CHEBI:57812"/>
        <dbReference type="ChEBI" id="CHEBI:60377"/>
        <dbReference type="ChEBI" id="CHEBI:136398"/>
        <dbReference type="EC" id="2.4.3.1"/>
    </reaction>
</comment>
<dbReference type="EC" id="2.4.3.1" evidence="13"/>
<comment type="subcellular location">
    <subcellularLocation>
        <location evidence="1">Golgi apparatus</location>
        <location evidence="1">Golgi stack membrane</location>
        <topology evidence="1">Single-pass type II membrane protein</topology>
    </subcellularLocation>
</comment>
<keyword evidence="4" id="KW-0808">Transferase</keyword>
<evidence type="ECO:0000256" key="11">
    <source>
        <dbReference type="ARBA" id="ARBA00023180"/>
    </source>
</evidence>
<evidence type="ECO:0000256" key="9">
    <source>
        <dbReference type="ARBA" id="ARBA00023136"/>
    </source>
</evidence>
<keyword evidence="14" id="KW-1185">Reference proteome</keyword>
<gene>
    <name evidence="15" type="primary">ST6GAL1</name>
</gene>
<evidence type="ECO:0000256" key="10">
    <source>
        <dbReference type="ARBA" id="ARBA00023157"/>
    </source>
</evidence>
<dbReference type="PANTHER" id="PTHR46059">
    <property type="entry name" value="BETA-GALACTOSIDE ALPHA-2,6-SIALYLTRANSFERASE"/>
    <property type="match status" value="1"/>
</dbReference>
<keyword evidence="10" id="KW-1015">Disulfide bond</keyword>
<keyword evidence="5" id="KW-0812">Transmembrane</keyword>
<keyword evidence="7" id="KW-1133">Transmembrane helix</keyword>
<proteinExistence type="inferred from homology"/>
<dbReference type="Proteomes" id="UP000694871">
    <property type="component" value="Unplaced"/>
</dbReference>
<dbReference type="InterPro" id="IPR012163">
    <property type="entry name" value="Sialyl_trans"/>
</dbReference>
<sequence>MVHVNLVKKWMYVLLAFLVVLTICLWKETRKGYYVSLKEESPSEQVHITLWKGSIPKQQNVHHQSINISNKVLLSTKASEVKVKENISVRQAGSNLVTNPKKPAGSIKVWNKDSSSKNLTPRLQKARKNYLAMNKYRVNYSGIKNAAKLSPEKLLCQLRERLNFQMIEASDGPFNTSEWEAYLPRRNISMELGQLGQCAVVSSAGSMKFSRLGPEIDNHEAVLRFNGAPTRGFQADVGGKTTIRLINSQLLTVEEQKVITDPQYNTGTLIVWDPAPYHADIHEWYRKPDYNFFSSYKKYRNRQPEQPFYILNPYMQWQLWDILQENSPEDIQPNPPSSGMLGIVIMMHLCDKVDVYEFLPSKRQTDICHYFQKFFDQACTMGAYHPLLFEKNMVKHLNQGTDEDIYTHGKVTLNGLRNVQC</sequence>
<dbReference type="Gene3D" id="3.90.1480.20">
    <property type="entry name" value="Glycosyl transferase family 29"/>
    <property type="match status" value="1"/>
</dbReference>
<keyword evidence="9" id="KW-0472">Membrane</keyword>
<evidence type="ECO:0000256" key="2">
    <source>
        <dbReference type="ARBA" id="ARBA00006003"/>
    </source>
</evidence>
<dbReference type="InterPro" id="IPR001675">
    <property type="entry name" value="Glyco_trans_29"/>
</dbReference>
<protein>
    <recommendedName>
        <fullName evidence="13">beta-galactoside alpha-(2,6)-sialyltransferase</fullName>
        <ecNumber evidence="13">2.4.3.1</ecNumber>
    </recommendedName>
</protein>
<dbReference type="PANTHER" id="PTHR46059:SF2">
    <property type="entry name" value="BETA-GALACTOSIDE ALPHA-2,6-SIALYLTRANSFERASE 1"/>
    <property type="match status" value="1"/>
</dbReference>
<evidence type="ECO:0000256" key="1">
    <source>
        <dbReference type="ARBA" id="ARBA00004447"/>
    </source>
</evidence>
<dbReference type="GeneID" id="107110554"/>
<evidence type="ECO:0000313" key="15">
    <source>
        <dbReference type="RefSeq" id="XP_015266841.1"/>
    </source>
</evidence>
<comment type="similarity">
    <text evidence="2">Belongs to the glycosyltransferase 29 family.</text>
</comment>
<evidence type="ECO:0000256" key="4">
    <source>
        <dbReference type="ARBA" id="ARBA00022679"/>
    </source>
</evidence>
<name>A0ABM1JZF4_GEKJA</name>
<evidence type="ECO:0000256" key="7">
    <source>
        <dbReference type="ARBA" id="ARBA00022989"/>
    </source>
</evidence>
<accession>A0ABM1JZF4</accession>
<organism evidence="14 15">
    <name type="scientific">Gekko japonicus</name>
    <name type="common">Schlegel's Japanese gecko</name>
    <dbReference type="NCBI Taxonomy" id="146911"/>
    <lineage>
        <taxon>Eukaryota</taxon>
        <taxon>Metazoa</taxon>
        <taxon>Chordata</taxon>
        <taxon>Craniata</taxon>
        <taxon>Vertebrata</taxon>
        <taxon>Euteleostomi</taxon>
        <taxon>Lepidosauria</taxon>
        <taxon>Squamata</taxon>
        <taxon>Bifurcata</taxon>
        <taxon>Gekkota</taxon>
        <taxon>Gekkonidae</taxon>
        <taxon>Gekkoninae</taxon>
        <taxon>Gekko</taxon>
    </lineage>
</organism>
<dbReference type="InterPro" id="IPR038578">
    <property type="entry name" value="GT29-like_sf"/>
</dbReference>
<dbReference type="PIRSF" id="PIRSF005557">
    <property type="entry name" value="Sialyl_trans"/>
    <property type="match status" value="1"/>
</dbReference>
<keyword evidence="6" id="KW-0735">Signal-anchor</keyword>
<evidence type="ECO:0000256" key="3">
    <source>
        <dbReference type="ARBA" id="ARBA00022676"/>
    </source>
</evidence>
<evidence type="ECO:0000256" key="12">
    <source>
        <dbReference type="ARBA" id="ARBA00034249"/>
    </source>
</evidence>
<dbReference type="Pfam" id="PF00777">
    <property type="entry name" value="Glyco_transf_29"/>
    <property type="match status" value="1"/>
</dbReference>
<reference evidence="15" key="1">
    <citation type="submission" date="2025-08" db="UniProtKB">
        <authorList>
            <consortium name="RefSeq"/>
        </authorList>
    </citation>
    <scope>IDENTIFICATION</scope>
</reference>
<dbReference type="RefSeq" id="XP_015266841.1">
    <property type="nucleotide sequence ID" value="XM_015411355.1"/>
</dbReference>
<evidence type="ECO:0000256" key="6">
    <source>
        <dbReference type="ARBA" id="ARBA00022968"/>
    </source>
</evidence>
<evidence type="ECO:0000256" key="8">
    <source>
        <dbReference type="ARBA" id="ARBA00023034"/>
    </source>
</evidence>
<keyword evidence="11" id="KW-0325">Glycoprotein</keyword>
<evidence type="ECO:0000256" key="13">
    <source>
        <dbReference type="ARBA" id="ARBA00034329"/>
    </source>
</evidence>
<evidence type="ECO:0000256" key="5">
    <source>
        <dbReference type="ARBA" id="ARBA00022692"/>
    </source>
</evidence>
<keyword evidence="3" id="KW-0328">Glycosyltransferase</keyword>